<dbReference type="STRING" id="1226968.A6A40_08835"/>
<accession>A0A160JGB7</accession>
<proteinExistence type="predicted"/>
<dbReference type="AlphaFoldDB" id="A0A160JGB7"/>
<dbReference type="KEGG" id="ahu:A6A40_08835"/>
<dbReference type="EMBL" id="CP015285">
    <property type="protein sequence ID" value="ANC92002.1"/>
    <property type="molecule type" value="Genomic_DNA"/>
</dbReference>
<evidence type="ECO:0000313" key="2">
    <source>
        <dbReference type="Proteomes" id="UP000077405"/>
    </source>
</evidence>
<sequence length="159" mass="17667">MTAITPIRLRAEDEEDLKVVSACLQDAILPIGDMCFQPDEKRFVMVVNRFRWESADRPRPGPTADDDDLAPYERVHCGLRVEGVTGAKLRGFDLKDRGRMLELLSMETVEGGVALQFAGGGCVRLDAPSWRMVVEDLGEPWPTGCKPCHPDEPEQSQIA</sequence>
<organism evidence="1 2">
    <name type="scientific">Azospirillum humicireducens</name>
    <dbReference type="NCBI Taxonomy" id="1226968"/>
    <lineage>
        <taxon>Bacteria</taxon>
        <taxon>Pseudomonadati</taxon>
        <taxon>Pseudomonadota</taxon>
        <taxon>Alphaproteobacteria</taxon>
        <taxon>Rhodospirillales</taxon>
        <taxon>Azospirillaceae</taxon>
        <taxon>Azospirillum</taxon>
    </lineage>
</organism>
<evidence type="ECO:0000313" key="1">
    <source>
        <dbReference type="EMBL" id="ANC92002.1"/>
    </source>
</evidence>
<dbReference type="OrthoDB" id="7352754at2"/>
<dbReference type="InterPro" id="IPR021335">
    <property type="entry name" value="DUF2948"/>
</dbReference>
<keyword evidence="2" id="KW-1185">Reference proteome</keyword>
<dbReference type="RefSeq" id="WP_063635078.1">
    <property type="nucleotide sequence ID" value="NZ_CP015285.1"/>
</dbReference>
<dbReference type="Proteomes" id="UP000077405">
    <property type="component" value="Chromosome"/>
</dbReference>
<dbReference type="Pfam" id="PF11164">
    <property type="entry name" value="DUF2948"/>
    <property type="match status" value="1"/>
</dbReference>
<reference evidence="1 2" key="1">
    <citation type="journal article" date="2013" name="Int. J. Syst. Evol. Microbiol.">
        <title>Azospirillum humicireducens sp. nov., a nitrogen-fixing bacterium isolated from a microbial fuel cell.</title>
        <authorList>
            <person name="Zhou S."/>
            <person name="Han L."/>
            <person name="Wang Y."/>
            <person name="Yang G."/>
            <person name="Zhuang L."/>
            <person name="Hu P."/>
        </authorList>
    </citation>
    <scope>NUCLEOTIDE SEQUENCE [LARGE SCALE GENOMIC DNA]</scope>
    <source>
        <strain evidence="1 2">SgZ-5</strain>
    </source>
</reference>
<name>A0A160JGB7_9PROT</name>
<protein>
    <submittedName>
        <fullName evidence="1">DUF2948 domain-containing protein</fullName>
    </submittedName>
</protein>
<gene>
    <name evidence="1" type="ORF">A6A40_08835</name>
</gene>